<dbReference type="InterPro" id="IPR013783">
    <property type="entry name" value="Ig-like_fold"/>
</dbReference>
<dbReference type="InterPro" id="IPR035986">
    <property type="entry name" value="PKD_dom_sf"/>
</dbReference>
<reference evidence="3" key="2">
    <citation type="submission" date="2011-02" db="EMBL/GenBank/DDBJ databases">
        <title>The complete genome of Pedobacter saltans DSM 12145.</title>
        <authorList>
            <consortium name="US DOE Joint Genome Institute (JGI-PGF)"/>
            <person name="Lucas S."/>
            <person name="Copeland A."/>
            <person name="Lapidus A."/>
            <person name="Bruce D."/>
            <person name="Goodwin L."/>
            <person name="Pitluck S."/>
            <person name="Kyrpides N."/>
            <person name="Mavromatis K."/>
            <person name="Pagani I."/>
            <person name="Ivanova N."/>
            <person name="Ovchinnikova G."/>
            <person name="Lu M."/>
            <person name="Detter J.C."/>
            <person name="Han C."/>
            <person name="Land M."/>
            <person name="Hauser L."/>
            <person name="Markowitz V."/>
            <person name="Cheng J.-F."/>
            <person name="Hugenholtz P."/>
            <person name="Woyke T."/>
            <person name="Wu D."/>
            <person name="Tindall B."/>
            <person name="Pomrenke H.G."/>
            <person name="Brambilla E."/>
            <person name="Klenk H.-P."/>
            <person name="Eisen J.A."/>
        </authorList>
    </citation>
    <scope>NUCLEOTIDE SEQUENCE [LARGE SCALE GENOMIC DNA]</scope>
    <source>
        <strain evidence="3">ATCC 51119 / DSM 12145 / JCM 21818 / LMG 10337 / NBRC 100064 / NCIMB 13643</strain>
    </source>
</reference>
<keyword evidence="3" id="KW-1185">Reference proteome</keyword>
<gene>
    <name evidence="2" type="ordered locus">Pedsa_1778</name>
</gene>
<dbReference type="STRING" id="762903.Pedsa_1778"/>
<dbReference type="Proteomes" id="UP000000310">
    <property type="component" value="Chromosome"/>
</dbReference>
<dbReference type="PANTHER" id="PTHR46534:SF1">
    <property type="entry name" value="IGGFC-BINDING PROTEIN N-TERMINAL DOMAIN-CONTAINING PROTEIN"/>
    <property type="match status" value="1"/>
</dbReference>
<evidence type="ECO:0000313" key="2">
    <source>
        <dbReference type="EMBL" id="ADY52334.1"/>
    </source>
</evidence>
<organism evidence="2 3">
    <name type="scientific">Pseudopedobacter saltans (strain ATCC 51119 / DSM 12145 / JCM 21818 / CCUG 39354 / LMG 10337 / NBRC 100064 / NCIMB 13643)</name>
    <name type="common">Pedobacter saltans</name>
    <dbReference type="NCBI Taxonomy" id="762903"/>
    <lineage>
        <taxon>Bacteria</taxon>
        <taxon>Pseudomonadati</taxon>
        <taxon>Bacteroidota</taxon>
        <taxon>Sphingobacteriia</taxon>
        <taxon>Sphingobacteriales</taxon>
        <taxon>Sphingobacteriaceae</taxon>
        <taxon>Pseudopedobacter</taxon>
    </lineage>
</organism>
<evidence type="ECO:0000313" key="3">
    <source>
        <dbReference type="Proteomes" id="UP000000310"/>
    </source>
</evidence>
<feature type="domain" description="PKD" evidence="1">
    <location>
        <begin position="756"/>
        <end position="838"/>
    </location>
</feature>
<dbReference type="eggNOG" id="COG3291">
    <property type="taxonomic scope" value="Bacteria"/>
</dbReference>
<dbReference type="PANTHER" id="PTHR46534">
    <property type="entry name" value="IGGFC_BINDING DOMAIN-CONTAINING PROTEIN"/>
    <property type="match status" value="1"/>
</dbReference>
<dbReference type="OrthoDB" id="7794186at2"/>
<dbReference type="Pfam" id="PF18911">
    <property type="entry name" value="PKD_4"/>
    <property type="match status" value="3"/>
</dbReference>
<dbReference type="InterPro" id="IPR026341">
    <property type="entry name" value="T9SS_type_B"/>
</dbReference>
<protein>
    <submittedName>
        <fullName evidence="2">PKD domain containing protein</fullName>
    </submittedName>
</protein>
<feature type="domain" description="PKD" evidence="1">
    <location>
        <begin position="700"/>
        <end position="761"/>
    </location>
</feature>
<name>F0S872_PSESL</name>
<dbReference type="EMBL" id="CP002545">
    <property type="protein sequence ID" value="ADY52334.1"/>
    <property type="molecule type" value="Genomic_DNA"/>
</dbReference>
<dbReference type="InterPro" id="IPR035234">
    <property type="entry name" value="IgGFc-bd_N"/>
</dbReference>
<dbReference type="SMART" id="SM00089">
    <property type="entry name" value="PKD"/>
    <property type="match status" value="3"/>
</dbReference>
<sequence>MIFKRQGIDVRRHFTLFIVFIFCSLGVLAQNISNEGTDFWVCFPSHVPSLTNTKPPEVRLANISVFVTSKSNSSGTVTCGAFSKRFVVSANEVIEIILPRDQAYIENEVTYSENKGINIKVDAGRPKVVAYAHIFAGARSAASLILPTEALGQKYYAISYTQNRGKQAIGEKDSVNLYSQFNVVAVEDDTRILITPVLNKVKQKSEVITLNRKGDVYSYQNSKDITGSVIEVDPSNPCKKIAVFSGSSALSITNASCNPDKNNSADPLFQQLYPIDSWGKTFALVPFYNRLTGSIYRALASEDNTEIEYNGNKTIISKAGDYMQMDATYDVGIVKSNKPIMVAQYALTQYCADLRNQIGSSTDVIPSDPDMVILNPLEYSIDQITLYSSTKEAIREQYINVTIPSEKVGSFKLNNVGMPGSFTPIPGYGSYSYAQIALQKGETNFSLSADTGFTAIAYGFGNVESYAYSAGTSLAATKIVNALKVGTDVVTREGCVNNAYDFKLILPYQAQSISWLLGPSDPEVVVSAPIAKNITINGKVLYEYKLSAGKTFGSSGVKSILVKALPPPSANVCQLNEAETINFDFEVIDLPVASFKAPEASCIGKEVSFNYQEQYIGRTVNSWLWDFGDGTTSTEVNPKHVYIKAGQFSVSLILGSTAGCISDAYVQVVNIYEQKEPLWQTAAVLCLNEGVQFEDKTIYSSQDKVTWLWDFGDQQSSTQQHPVHQYAKGGNYEVTLLVTNQYGCSNSFRKTIFINEPASLSFENERSCTSDIVTFSAKALSGQVSSWEWDFGDSSNDLSQKFKMVAQHQYAHPGTYQVVLKALSREGCLSVVKKDVIISGDNPLPKFKIAMSAICGDNQLIVTNQSTNLEGIISKLEWFFDYGGNLSFTLIDANPQADKVYEFKYPSLPQDKEYQVVLRAYSGVNCYRETTPVKIKVYGEPALSFKLDKQICVNAEPFKLAAENKTTAITGQEKIAGDGVAAGVFDPEKAGVGRHELVYTFLSASGCTDTLKRYIEVVAKPELVEEKTFDILLGGEKQLDLKLNPGGNVSYQWYPSAGLSADNILNPIVSPEMSTRYILTLSNEAGCVNSYEVQVNVHLDPDIPNAFSPNGDGINDKWNIKYLETFVNADIRIFNRYGQEVFYSKRYTDAWDGKMKGQDLPVGVYYYIIEPHNGRAKYSGSLTLLR</sequence>
<proteinExistence type="predicted"/>
<dbReference type="Gene3D" id="2.60.40.10">
    <property type="entry name" value="Immunoglobulins"/>
    <property type="match status" value="3"/>
</dbReference>
<dbReference type="InterPro" id="IPR022409">
    <property type="entry name" value="PKD/Chitinase_dom"/>
</dbReference>
<dbReference type="SUPFAM" id="SSF49299">
    <property type="entry name" value="PKD domain"/>
    <property type="match status" value="3"/>
</dbReference>
<evidence type="ECO:0000259" key="1">
    <source>
        <dbReference type="PROSITE" id="PS50093"/>
    </source>
</evidence>
<dbReference type="KEGG" id="psn:Pedsa_1778"/>
<dbReference type="Pfam" id="PF17517">
    <property type="entry name" value="IgGFc_binding"/>
    <property type="match status" value="1"/>
</dbReference>
<reference evidence="2 3" key="1">
    <citation type="journal article" date="2011" name="Stand. Genomic Sci.">
        <title>Complete genome sequence of the gliding, heparinolytic Pedobacter saltans type strain (113).</title>
        <authorList>
            <person name="Liolios K."/>
            <person name="Sikorski J."/>
            <person name="Lu M."/>
            <person name="Nolan M."/>
            <person name="Lapidus A."/>
            <person name="Lucas S."/>
            <person name="Hammon N."/>
            <person name="Deshpande S."/>
            <person name="Cheng J.F."/>
            <person name="Tapia R."/>
            <person name="Han C."/>
            <person name="Goodwin L."/>
            <person name="Pitluck S."/>
            <person name="Huntemann M."/>
            <person name="Ivanova N."/>
            <person name="Pagani I."/>
            <person name="Mavromatis K."/>
            <person name="Ovchinikova G."/>
            <person name="Pati A."/>
            <person name="Chen A."/>
            <person name="Palaniappan K."/>
            <person name="Land M."/>
            <person name="Hauser L."/>
            <person name="Brambilla E.M."/>
            <person name="Kotsyurbenko O."/>
            <person name="Rohde M."/>
            <person name="Tindall B.J."/>
            <person name="Abt B."/>
            <person name="Goker M."/>
            <person name="Detter J.C."/>
            <person name="Woyke T."/>
            <person name="Bristow J."/>
            <person name="Eisen J.A."/>
            <person name="Markowitz V."/>
            <person name="Hugenholtz P."/>
            <person name="Klenk H.P."/>
            <person name="Kyrpides N.C."/>
        </authorList>
    </citation>
    <scope>NUCLEOTIDE SEQUENCE [LARGE SCALE GENOMIC DNA]</scope>
    <source>
        <strain evidence="3">ATCC 51119 / DSM 12145 / JCM 21818 / LMG 10337 / NBRC 100064 / NCIMB 13643</strain>
    </source>
</reference>
<dbReference type="AlphaFoldDB" id="F0S872"/>
<dbReference type="InterPro" id="IPR000601">
    <property type="entry name" value="PKD_dom"/>
</dbReference>
<dbReference type="NCBIfam" id="TIGR04131">
    <property type="entry name" value="Bac_Flav_CTERM"/>
    <property type="match status" value="1"/>
</dbReference>
<dbReference type="RefSeq" id="WP_013632825.1">
    <property type="nucleotide sequence ID" value="NC_015177.1"/>
</dbReference>
<dbReference type="PROSITE" id="PS50093">
    <property type="entry name" value="PKD"/>
    <property type="match status" value="3"/>
</dbReference>
<dbReference type="CDD" id="cd00146">
    <property type="entry name" value="PKD"/>
    <property type="match status" value="3"/>
</dbReference>
<accession>F0S872</accession>
<dbReference type="HOGENOM" id="CLU_008272_0_0_10"/>
<feature type="domain" description="PKD" evidence="1">
    <location>
        <begin position="590"/>
        <end position="659"/>
    </location>
</feature>
<dbReference type="Pfam" id="PF13585">
    <property type="entry name" value="CHU_C"/>
    <property type="match status" value="1"/>
</dbReference>